<comment type="caution">
    <text evidence="9">The sequence shown here is derived from an EMBL/GenBank/DDBJ whole genome shotgun (WGS) entry which is preliminary data.</text>
</comment>
<proteinExistence type="inferred from homology"/>
<dbReference type="PROSITE" id="PS51666">
    <property type="entry name" value="QLQ"/>
    <property type="match status" value="1"/>
</dbReference>
<dbReference type="PANTHER" id="PTHR31602:SF63">
    <property type="entry name" value="GROWTH-REGULATING FACTOR 3"/>
    <property type="match status" value="1"/>
</dbReference>
<feature type="domain" description="WRC" evidence="8">
    <location>
        <begin position="154"/>
        <end position="198"/>
    </location>
</feature>
<dbReference type="GO" id="GO:0006355">
    <property type="term" value="P:regulation of DNA-templated transcription"/>
    <property type="evidence" value="ECO:0007669"/>
    <property type="project" value="InterPro"/>
</dbReference>
<keyword evidence="10" id="KW-1185">Reference proteome</keyword>
<feature type="region of interest" description="Disordered" evidence="6">
    <location>
        <begin position="1"/>
        <end position="43"/>
    </location>
</feature>
<dbReference type="GO" id="GO:0005524">
    <property type="term" value="F:ATP binding"/>
    <property type="evidence" value="ECO:0007669"/>
    <property type="project" value="UniProtKB-UniRule"/>
</dbReference>
<name>A0A843VYJ9_COLES</name>
<evidence type="ECO:0000256" key="1">
    <source>
        <dbReference type="ARBA" id="ARBA00004123"/>
    </source>
</evidence>
<evidence type="ECO:0000256" key="4">
    <source>
        <dbReference type="PROSITE-ProRule" id="PRU01002"/>
    </source>
</evidence>
<feature type="short sequence motif" description="Bipartite nuclear localization signal" evidence="4">
    <location>
        <begin position="159"/>
        <end position="169"/>
    </location>
</feature>
<dbReference type="SMART" id="SM00951">
    <property type="entry name" value="QLQ"/>
    <property type="match status" value="1"/>
</dbReference>
<dbReference type="OrthoDB" id="1927209at2759"/>
<feature type="region of interest" description="Disordered" evidence="6">
    <location>
        <begin position="382"/>
        <end position="407"/>
    </location>
</feature>
<evidence type="ECO:0000256" key="5">
    <source>
        <dbReference type="RuleBase" id="RU367127"/>
    </source>
</evidence>
<feature type="compositionally biased region" description="Polar residues" evidence="6">
    <location>
        <begin position="256"/>
        <end position="271"/>
    </location>
</feature>
<dbReference type="GO" id="GO:0005634">
    <property type="term" value="C:nucleus"/>
    <property type="evidence" value="ECO:0007669"/>
    <property type="project" value="UniProtKB-SubCell"/>
</dbReference>
<dbReference type="Pfam" id="PF08880">
    <property type="entry name" value="QLQ"/>
    <property type="match status" value="1"/>
</dbReference>
<keyword evidence="5" id="KW-0804">Transcription</keyword>
<dbReference type="GO" id="GO:0006351">
    <property type="term" value="P:DNA-templated transcription"/>
    <property type="evidence" value="ECO:0007669"/>
    <property type="project" value="UniProtKB-UniRule"/>
</dbReference>
<evidence type="ECO:0000256" key="3">
    <source>
        <dbReference type="ARBA" id="ARBA00023242"/>
    </source>
</evidence>
<feature type="short sequence motif" description="Bipartite nuclear localization signal" evidence="4">
    <location>
        <begin position="187"/>
        <end position="194"/>
    </location>
</feature>
<evidence type="ECO:0000256" key="6">
    <source>
        <dbReference type="SAM" id="MobiDB-lite"/>
    </source>
</evidence>
<dbReference type="AlphaFoldDB" id="A0A843VYJ9"/>
<evidence type="ECO:0000313" key="9">
    <source>
        <dbReference type="EMBL" id="MQL97213.1"/>
    </source>
</evidence>
<dbReference type="Pfam" id="PF08879">
    <property type="entry name" value="WRC"/>
    <property type="match status" value="1"/>
</dbReference>
<feature type="compositionally biased region" description="Basic residues" evidence="6">
    <location>
        <begin position="185"/>
        <end position="194"/>
    </location>
</feature>
<keyword evidence="5" id="KW-0805">Transcription regulation</keyword>
<dbReference type="InterPro" id="IPR014978">
    <property type="entry name" value="Gln-Leu-Gln_QLQ"/>
</dbReference>
<dbReference type="Proteomes" id="UP000652761">
    <property type="component" value="Unassembled WGS sequence"/>
</dbReference>
<dbReference type="PROSITE" id="PS51667">
    <property type="entry name" value="WRC"/>
    <property type="match status" value="1"/>
</dbReference>
<organism evidence="9 10">
    <name type="scientific">Colocasia esculenta</name>
    <name type="common">Wild taro</name>
    <name type="synonym">Arum esculentum</name>
    <dbReference type="NCBI Taxonomy" id="4460"/>
    <lineage>
        <taxon>Eukaryota</taxon>
        <taxon>Viridiplantae</taxon>
        <taxon>Streptophyta</taxon>
        <taxon>Embryophyta</taxon>
        <taxon>Tracheophyta</taxon>
        <taxon>Spermatophyta</taxon>
        <taxon>Magnoliopsida</taxon>
        <taxon>Liliopsida</taxon>
        <taxon>Araceae</taxon>
        <taxon>Aroideae</taxon>
        <taxon>Colocasieae</taxon>
        <taxon>Colocasia</taxon>
    </lineage>
</organism>
<feature type="non-terminal residue" evidence="9">
    <location>
        <position position="1"/>
    </location>
</feature>
<gene>
    <name evidence="9" type="ORF">Taro_029896</name>
</gene>
<feature type="domain" description="QLQ" evidence="7">
    <location>
        <begin position="85"/>
        <end position="120"/>
    </location>
</feature>
<evidence type="ECO:0000313" key="10">
    <source>
        <dbReference type="Proteomes" id="UP000652761"/>
    </source>
</evidence>
<comment type="similarity">
    <text evidence="2 5">Belongs to the GRF family.</text>
</comment>
<keyword evidence="5" id="KW-0010">Activator</keyword>
<sequence length="407" mass="44473">MDALPLRRQQESDQKQQLHAAKDPKILHEQQRPQPPGSGSALALFEHGHHRSSKLANTSPPTVGSIFSTVPSAAQPAYPRPPGNCFSLSQWRELELQALIYKYLVAGASVPLELILPIRRSLSNGTPHYSHYQPYPHLQLAMMPTGYWGGSTSDLEPGRCRRTDGKKWRCARDVVAGHKYCERHMHRGRNRSRKHVEAPTPTTGGSDMMRASLTFSPSLGPGEQKQSPSPFDGAGLPPLLGVLPLTGRHPDDNRIKQSLPQQSYYSSFTTEENGRSSRSDAQILRHFFSDWPNEQQQEPDTTIGSSVVPPASTVKLSISIPEQPPKSDFSLKLSTGNDEKHNGFAERAPGDAAAKQVPDSRWSGWIGQASSSMGGPLAEALRLSSATPSPTSVLWKPNASVSETTSS</sequence>
<feature type="compositionally biased region" description="Basic and acidic residues" evidence="6">
    <location>
        <begin position="8"/>
        <end position="31"/>
    </location>
</feature>
<reference evidence="9" key="1">
    <citation type="submission" date="2017-07" db="EMBL/GenBank/DDBJ databases">
        <title>Taro Niue Genome Assembly and Annotation.</title>
        <authorList>
            <person name="Atibalentja N."/>
            <person name="Keating K."/>
            <person name="Fields C.J."/>
        </authorList>
    </citation>
    <scope>NUCLEOTIDE SEQUENCE</scope>
    <source>
        <strain evidence="9">Niue_2</strain>
        <tissue evidence="9">Leaf</tissue>
    </source>
</reference>
<comment type="subcellular location">
    <subcellularLocation>
        <location evidence="1 4 5">Nucleus</location>
    </subcellularLocation>
</comment>
<keyword evidence="3 4" id="KW-0539">Nucleus</keyword>
<dbReference type="PANTHER" id="PTHR31602">
    <property type="entry name" value="GROWTH-REGULATING FACTOR 5"/>
    <property type="match status" value="1"/>
</dbReference>
<evidence type="ECO:0000259" key="7">
    <source>
        <dbReference type="PROSITE" id="PS51666"/>
    </source>
</evidence>
<comment type="function">
    <text evidence="5">Transcription activator.</text>
</comment>
<protein>
    <recommendedName>
        <fullName evidence="5">Growth-regulating factor</fullName>
    </recommendedName>
</protein>
<dbReference type="GO" id="GO:0032502">
    <property type="term" value="P:developmental process"/>
    <property type="evidence" value="ECO:0007669"/>
    <property type="project" value="InterPro"/>
</dbReference>
<evidence type="ECO:0000256" key="2">
    <source>
        <dbReference type="ARBA" id="ARBA00008122"/>
    </source>
</evidence>
<dbReference type="InterPro" id="IPR031137">
    <property type="entry name" value="GRF"/>
</dbReference>
<accession>A0A843VYJ9</accession>
<comment type="domain">
    <text evidence="5">The QLQ domain and WRC domain may be involved in protein-protein interaction and DNA-binding, respectively.</text>
</comment>
<dbReference type="InterPro" id="IPR014977">
    <property type="entry name" value="WRC_dom"/>
</dbReference>
<feature type="compositionally biased region" description="Low complexity" evidence="6">
    <location>
        <begin position="233"/>
        <end position="245"/>
    </location>
</feature>
<evidence type="ECO:0000259" key="8">
    <source>
        <dbReference type="PROSITE" id="PS51667"/>
    </source>
</evidence>
<feature type="region of interest" description="Disordered" evidence="6">
    <location>
        <begin position="185"/>
        <end position="278"/>
    </location>
</feature>
<dbReference type="EMBL" id="NMUH01002017">
    <property type="protein sequence ID" value="MQL97213.1"/>
    <property type="molecule type" value="Genomic_DNA"/>
</dbReference>